<organism evidence="2 3">
    <name type="scientific">Portunus trituberculatus</name>
    <name type="common">Swimming crab</name>
    <name type="synonym">Neptunus trituberculatus</name>
    <dbReference type="NCBI Taxonomy" id="210409"/>
    <lineage>
        <taxon>Eukaryota</taxon>
        <taxon>Metazoa</taxon>
        <taxon>Ecdysozoa</taxon>
        <taxon>Arthropoda</taxon>
        <taxon>Crustacea</taxon>
        <taxon>Multicrustacea</taxon>
        <taxon>Malacostraca</taxon>
        <taxon>Eumalacostraca</taxon>
        <taxon>Eucarida</taxon>
        <taxon>Decapoda</taxon>
        <taxon>Pleocyemata</taxon>
        <taxon>Brachyura</taxon>
        <taxon>Eubrachyura</taxon>
        <taxon>Portunoidea</taxon>
        <taxon>Portunidae</taxon>
        <taxon>Portuninae</taxon>
        <taxon>Portunus</taxon>
    </lineage>
</organism>
<feature type="region of interest" description="Disordered" evidence="1">
    <location>
        <begin position="1"/>
        <end position="60"/>
    </location>
</feature>
<proteinExistence type="predicted"/>
<gene>
    <name evidence="2" type="ORF">E2C01_090351</name>
</gene>
<comment type="caution">
    <text evidence="2">The sequence shown here is derived from an EMBL/GenBank/DDBJ whole genome shotgun (WGS) entry which is preliminary data.</text>
</comment>
<accession>A0A5B7JL50</accession>
<evidence type="ECO:0000256" key="1">
    <source>
        <dbReference type="SAM" id="MobiDB-lite"/>
    </source>
</evidence>
<dbReference type="AlphaFoldDB" id="A0A5B7JL50"/>
<dbReference type="EMBL" id="VSRR010101199">
    <property type="protein sequence ID" value="MPC95153.1"/>
    <property type="molecule type" value="Genomic_DNA"/>
</dbReference>
<sequence>MTAGGCGSSGVEGVRESEGVCVPSLGDSSNLGHGSSKAGKGSGHPHRSGVGHGSPVTFLT</sequence>
<evidence type="ECO:0000313" key="2">
    <source>
        <dbReference type="EMBL" id="MPC95153.1"/>
    </source>
</evidence>
<name>A0A5B7JL50_PORTR</name>
<protein>
    <submittedName>
        <fullName evidence="2">Uncharacterized protein</fullName>
    </submittedName>
</protein>
<feature type="compositionally biased region" description="Gly residues" evidence="1">
    <location>
        <begin position="1"/>
        <end position="10"/>
    </location>
</feature>
<evidence type="ECO:0000313" key="3">
    <source>
        <dbReference type="Proteomes" id="UP000324222"/>
    </source>
</evidence>
<reference evidence="2 3" key="1">
    <citation type="submission" date="2019-05" db="EMBL/GenBank/DDBJ databases">
        <title>Another draft genome of Portunus trituberculatus and its Hox gene families provides insights of decapod evolution.</title>
        <authorList>
            <person name="Jeong J.-H."/>
            <person name="Song I."/>
            <person name="Kim S."/>
            <person name="Choi T."/>
            <person name="Kim D."/>
            <person name="Ryu S."/>
            <person name="Kim W."/>
        </authorList>
    </citation>
    <scope>NUCLEOTIDE SEQUENCE [LARGE SCALE GENOMIC DNA]</scope>
    <source>
        <tissue evidence="2">Muscle</tissue>
    </source>
</reference>
<dbReference type="Proteomes" id="UP000324222">
    <property type="component" value="Unassembled WGS sequence"/>
</dbReference>
<keyword evidence="3" id="KW-1185">Reference proteome</keyword>